<proteinExistence type="predicted"/>
<dbReference type="EMBL" id="LAZR01036249">
    <property type="protein sequence ID" value="KKL25345.1"/>
    <property type="molecule type" value="Genomic_DNA"/>
</dbReference>
<name>A0A0F9BTV3_9ZZZZ</name>
<dbReference type="AlphaFoldDB" id="A0A0F9BTV3"/>
<sequence>MTAAYPEPIDLAAAGVECDCSKCVAMCRNVPCRGTPDEIQQAIDAGYGSQMYARKWVDLDEYYLIVGPAIFGNQRAVASYVVEGTCALLTDDEKCLLHGTGFKPLEGRMATGCDKEGDVQVGYLNELIESWNTPEGRAVAAEWVDRFGRP</sequence>
<evidence type="ECO:0000313" key="1">
    <source>
        <dbReference type="EMBL" id="KKL25345.1"/>
    </source>
</evidence>
<comment type="caution">
    <text evidence="1">The sequence shown here is derived from an EMBL/GenBank/DDBJ whole genome shotgun (WGS) entry which is preliminary data.</text>
</comment>
<accession>A0A0F9BTV3</accession>
<organism evidence="1">
    <name type="scientific">marine sediment metagenome</name>
    <dbReference type="NCBI Taxonomy" id="412755"/>
    <lineage>
        <taxon>unclassified sequences</taxon>
        <taxon>metagenomes</taxon>
        <taxon>ecological metagenomes</taxon>
    </lineage>
</organism>
<protein>
    <submittedName>
        <fullName evidence="1">Uncharacterized protein</fullName>
    </submittedName>
</protein>
<reference evidence="1" key="1">
    <citation type="journal article" date="2015" name="Nature">
        <title>Complex archaea that bridge the gap between prokaryotes and eukaryotes.</title>
        <authorList>
            <person name="Spang A."/>
            <person name="Saw J.H."/>
            <person name="Jorgensen S.L."/>
            <person name="Zaremba-Niedzwiedzka K."/>
            <person name="Martijn J."/>
            <person name="Lind A.E."/>
            <person name="van Eijk R."/>
            <person name="Schleper C."/>
            <person name="Guy L."/>
            <person name="Ettema T.J."/>
        </authorList>
    </citation>
    <scope>NUCLEOTIDE SEQUENCE</scope>
</reference>
<gene>
    <name evidence="1" type="ORF">LCGC14_2406260</name>
</gene>